<reference evidence="3 4" key="1">
    <citation type="journal article" date="2016" name="Nat. Commun.">
        <title>Thousands of microbial genomes shed light on interconnected biogeochemical processes in an aquifer system.</title>
        <authorList>
            <person name="Anantharaman K."/>
            <person name="Brown C.T."/>
            <person name="Hug L.A."/>
            <person name="Sharon I."/>
            <person name="Castelle C.J."/>
            <person name="Probst A.J."/>
            <person name="Thomas B.C."/>
            <person name="Singh A."/>
            <person name="Wilkins M.J."/>
            <person name="Karaoz U."/>
            <person name="Brodie E.L."/>
            <person name="Williams K.H."/>
            <person name="Hubbard S.S."/>
            <person name="Banfield J.F."/>
        </authorList>
    </citation>
    <scope>NUCLEOTIDE SEQUENCE [LARGE SCALE GENOMIC DNA]</scope>
</reference>
<evidence type="ECO:0000256" key="1">
    <source>
        <dbReference type="SAM" id="MobiDB-lite"/>
    </source>
</evidence>
<accession>A0A1G2GYD6</accession>
<feature type="compositionally biased region" description="Basic and acidic residues" evidence="1">
    <location>
        <begin position="21"/>
        <end position="32"/>
    </location>
</feature>
<evidence type="ECO:0000313" key="4">
    <source>
        <dbReference type="Proteomes" id="UP000178186"/>
    </source>
</evidence>
<dbReference type="NCBIfam" id="TIGR04272">
    <property type="entry name" value="cxxc_cxxc_Mbark"/>
    <property type="match status" value="2"/>
</dbReference>
<dbReference type="AlphaFoldDB" id="A0A1G2GYD6"/>
<dbReference type="STRING" id="1802128.A3H64_02585"/>
<name>A0A1G2GYD6_9BACT</name>
<protein>
    <recommendedName>
        <fullName evidence="2">CxxC-x17-CxxC domain-containing protein</fullName>
    </recommendedName>
</protein>
<feature type="region of interest" description="Disordered" evidence="1">
    <location>
        <begin position="169"/>
        <end position="193"/>
    </location>
</feature>
<dbReference type="Pfam" id="PF23477">
    <property type="entry name" value="zf_Tbcl_2"/>
    <property type="match status" value="2"/>
</dbReference>
<feature type="compositionally biased region" description="Low complexity" evidence="1">
    <location>
        <begin position="183"/>
        <end position="193"/>
    </location>
</feature>
<comment type="caution">
    <text evidence="3">The sequence shown here is derived from an EMBL/GenBank/DDBJ whole genome shotgun (WGS) entry which is preliminary data.</text>
</comment>
<feature type="domain" description="CxxC-x17-CxxC" evidence="2">
    <location>
        <begin position="28"/>
        <end position="63"/>
    </location>
</feature>
<organism evidence="3 4">
    <name type="scientific">Candidatus Ryanbacteria bacterium RIFCSPLOWO2_02_FULL_45_11c</name>
    <dbReference type="NCBI Taxonomy" id="1802128"/>
    <lineage>
        <taxon>Bacteria</taxon>
        <taxon>Candidatus Ryaniibacteriota</taxon>
    </lineage>
</organism>
<evidence type="ECO:0000259" key="2">
    <source>
        <dbReference type="Pfam" id="PF23477"/>
    </source>
</evidence>
<proteinExistence type="predicted"/>
<evidence type="ECO:0000313" key="3">
    <source>
        <dbReference type="EMBL" id="OGZ54788.1"/>
    </source>
</evidence>
<dbReference type="InterPro" id="IPR026363">
    <property type="entry name" value="CxxC-x17-CxxC_dom"/>
</dbReference>
<dbReference type="Proteomes" id="UP000178186">
    <property type="component" value="Unassembled WGS sequence"/>
</dbReference>
<feature type="domain" description="CxxC-x17-CxxC" evidence="2">
    <location>
        <begin position="89"/>
        <end position="123"/>
    </location>
</feature>
<gene>
    <name evidence="3" type="ORF">A3H64_02585</name>
</gene>
<dbReference type="EMBL" id="MHNY01000039">
    <property type="protein sequence ID" value="OGZ54788.1"/>
    <property type="molecule type" value="Genomic_DNA"/>
</dbReference>
<feature type="region of interest" description="Disordered" evidence="1">
    <location>
        <begin position="63"/>
        <end position="82"/>
    </location>
</feature>
<feature type="region of interest" description="Disordered" evidence="1">
    <location>
        <begin position="1"/>
        <end position="32"/>
    </location>
</feature>
<sequence length="193" mass="21430">MAHFNRDNKGGGGKFGKKSFGGRDNRPKMHDATCNKCGKRCQVPFRPTGERPVYCSDCFEKERGDSMPQRNEGRDFGHRDRGGFHSEERRMYSAICDNCGKKCEVPFMPSEGRKTYCKECFDSGAATGERKHVDLRTNASNGAKHADAYKEHFEALNAKLNEILSLLAPKSAGKPPKKKPAKKAVASKGAKKK</sequence>